<comment type="caution">
    <text evidence="1">The sequence shown here is derived from an EMBL/GenBank/DDBJ whole genome shotgun (WGS) entry which is preliminary data.</text>
</comment>
<reference evidence="1" key="1">
    <citation type="submission" date="2020-06" db="EMBL/GenBank/DDBJ databases">
        <title>WGS assembly of Ceratodon purpureus strain R40.</title>
        <authorList>
            <person name="Carey S.B."/>
            <person name="Jenkins J."/>
            <person name="Shu S."/>
            <person name="Lovell J.T."/>
            <person name="Sreedasyam A."/>
            <person name="Maumus F."/>
            <person name="Tiley G.P."/>
            <person name="Fernandez-Pozo N."/>
            <person name="Barry K."/>
            <person name="Chen C."/>
            <person name="Wang M."/>
            <person name="Lipzen A."/>
            <person name="Daum C."/>
            <person name="Saski C.A."/>
            <person name="Payton A.C."/>
            <person name="Mcbreen J.C."/>
            <person name="Conrad R.E."/>
            <person name="Kollar L.M."/>
            <person name="Olsson S."/>
            <person name="Huttunen S."/>
            <person name="Landis J.B."/>
            <person name="Wickett N.J."/>
            <person name="Johnson M.G."/>
            <person name="Rensing S.A."/>
            <person name="Grimwood J."/>
            <person name="Schmutz J."/>
            <person name="Mcdaniel S.F."/>
        </authorList>
    </citation>
    <scope>NUCLEOTIDE SEQUENCE</scope>
    <source>
        <strain evidence="1">R40</strain>
    </source>
</reference>
<name>A0A8T0GBE2_CERPU</name>
<evidence type="ECO:0000313" key="2">
    <source>
        <dbReference type="Proteomes" id="UP000822688"/>
    </source>
</evidence>
<gene>
    <name evidence="1" type="ORF">KC19_12G187700</name>
</gene>
<proteinExistence type="predicted"/>
<sequence length="89" mass="9420">MDLMSESSCANSACGGDEICFCSSSFKDRKDSRSAGSSMRSFLGSGGFGEACKTREFFSLSSNPCSCALVSFSFSCHSTNSRSFLTTSL</sequence>
<keyword evidence="2" id="KW-1185">Reference proteome</keyword>
<organism evidence="1 2">
    <name type="scientific">Ceratodon purpureus</name>
    <name type="common">Fire moss</name>
    <name type="synonym">Dicranum purpureum</name>
    <dbReference type="NCBI Taxonomy" id="3225"/>
    <lineage>
        <taxon>Eukaryota</taxon>
        <taxon>Viridiplantae</taxon>
        <taxon>Streptophyta</taxon>
        <taxon>Embryophyta</taxon>
        <taxon>Bryophyta</taxon>
        <taxon>Bryophytina</taxon>
        <taxon>Bryopsida</taxon>
        <taxon>Dicranidae</taxon>
        <taxon>Pseudoditrichales</taxon>
        <taxon>Ditrichaceae</taxon>
        <taxon>Ceratodon</taxon>
    </lineage>
</organism>
<accession>A0A8T0GBE2</accession>
<protein>
    <submittedName>
        <fullName evidence="1">Uncharacterized protein</fullName>
    </submittedName>
</protein>
<evidence type="ECO:0000313" key="1">
    <source>
        <dbReference type="EMBL" id="KAG0555674.1"/>
    </source>
</evidence>
<dbReference type="Proteomes" id="UP000822688">
    <property type="component" value="Chromosome 12"/>
</dbReference>
<feature type="non-terminal residue" evidence="1">
    <location>
        <position position="89"/>
    </location>
</feature>
<dbReference type="AlphaFoldDB" id="A0A8T0GBE2"/>
<dbReference type="EMBL" id="CM026433">
    <property type="protein sequence ID" value="KAG0555674.1"/>
    <property type="molecule type" value="Genomic_DNA"/>
</dbReference>